<dbReference type="GeneID" id="119644782"/>
<organism evidence="3 4">
    <name type="scientific">Glossina fuscipes</name>
    <dbReference type="NCBI Taxonomy" id="7396"/>
    <lineage>
        <taxon>Eukaryota</taxon>
        <taxon>Metazoa</taxon>
        <taxon>Ecdysozoa</taxon>
        <taxon>Arthropoda</taxon>
        <taxon>Hexapoda</taxon>
        <taxon>Insecta</taxon>
        <taxon>Pterygota</taxon>
        <taxon>Neoptera</taxon>
        <taxon>Endopterygota</taxon>
        <taxon>Diptera</taxon>
        <taxon>Brachycera</taxon>
        <taxon>Muscomorpha</taxon>
        <taxon>Hippoboscoidea</taxon>
        <taxon>Glossinidae</taxon>
        <taxon>Glossina</taxon>
    </lineage>
</organism>
<dbReference type="AlphaFoldDB" id="A0A9C6E1F9"/>
<sequence length="333" mass="38790">MAPIILLLMICVMIAFSAKVHVKDNAATFWDQAPPGFLLQNLDAFIYETHQIGQTLSPKLKEPEKVIKQQERSSRSEPALQRRNDHIDSDEQDSKTAETKSVPYDYDRAYDEFVKKYFDDSMSRAASLESEHDYTKPLSAEEDLTSAEQEPLTDASRKHSRTETCKNITKHRQKCLICKNPRNGETSESCSYNRESSPQSYAYENKKNYRKYRIKPKFEENSREDEYDGKKSASNKTLVKTPFTYKCTMKSSNRKVCYLCENREGEKLYKCYAQTKSPKIDNHNNGKHGQKYHKRIHKRTVTYSLQNTPQDKEQTSRKYESGYNNRSGFLLNQ</sequence>
<dbReference type="RefSeq" id="XP_037900440.1">
    <property type="nucleotide sequence ID" value="XM_038044512.1"/>
</dbReference>
<dbReference type="KEGG" id="gfs:119644782"/>
<feature type="compositionally biased region" description="Polar residues" evidence="1">
    <location>
        <begin position="322"/>
        <end position="333"/>
    </location>
</feature>
<gene>
    <name evidence="4" type="primary">LOC119644782</name>
</gene>
<evidence type="ECO:0000256" key="1">
    <source>
        <dbReference type="SAM" id="MobiDB-lite"/>
    </source>
</evidence>
<evidence type="ECO:0000313" key="3">
    <source>
        <dbReference type="Proteomes" id="UP000092443"/>
    </source>
</evidence>
<feature type="region of interest" description="Disordered" evidence="1">
    <location>
        <begin position="58"/>
        <end position="102"/>
    </location>
</feature>
<feature type="chain" id="PRO_5039139360" evidence="2">
    <location>
        <begin position="18"/>
        <end position="333"/>
    </location>
</feature>
<proteinExistence type="predicted"/>
<feature type="region of interest" description="Disordered" evidence="1">
    <location>
        <begin position="129"/>
        <end position="164"/>
    </location>
</feature>
<evidence type="ECO:0000313" key="4">
    <source>
        <dbReference type="RefSeq" id="XP_037900440.1"/>
    </source>
</evidence>
<feature type="compositionally biased region" description="Basic and acidic residues" evidence="1">
    <location>
        <begin position="59"/>
        <end position="98"/>
    </location>
</feature>
<dbReference type="Proteomes" id="UP000092443">
    <property type="component" value="Unplaced"/>
</dbReference>
<name>A0A9C6E1F9_9MUSC</name>
<feature type="compositionally biased region" description="Basic and acidic residues" evidence="1">
    <location>
        <begin position="310"/>
        <end position="320"/>
    </location>
</feature>
<accession>A0A9C6E1F9</accession>
<feature type="region of interest" description="Disordered" evidence="1">
    <location>
        <begin position="307"/>
        <end position="333"/>
    </location>
</feature>
<keyword evidence="3" id="KW-1185">Reference proteome</keyword>
<protein>
    <submittedName>
        <fullName evidence="4">Uncharacterized protein LOC119644782</fullName>
    </submittedName>
</protein>
<reference evidence="4" key="1">
    <citation type="submission" date="2025-08" db="UniProtKB">
        <authorList>
            <consortium name="RefSeq"/>
        </authorList>
    </citation>
    <scope>IDENTIFICATION</scope>
    <source>
        <tissue evidence="4">Whole body pupa</tissue>
    </source>
</reference>
<feature type="compositionally biased region" description="Basic and acidic residues" evidence="1">
    <location>
        <begin position="155"/>
        <end position="164"/>
    </location>
</feature>
<keyword evidence="2" id="KW-0732">Signal</keyword>
<feature type="signal peptide" evidence="2">
    <location>
        <begin position="1"/>
        <end position="17"/>
    </location>
</feature>
<evidence type="ECO:0000256" key="2">
    <source>
        <dbReference type="SAM" id="SignalP"/>
    </source>
</evidence>